<gene>
    <name evidence="11" type="primary">holA</name>
    <name evidence="11" type="ORF">FYJ35_12785</name>
</gene>
<dbReference type="EMBL" id="VULZ01000017">
    <property type="protein sequence ID" value="MSS15893.1"/>
    <property type="molecule type" value="Genomic_DNA"/>
</dbReference>
<evidence type="ECO:0000259" key="10">
    <source>
        <dbReference type="Pfam" id="PF21694"/>
    </source>
</evidence>
<evidence type="ECO:0000256" key="5">
    <source>
        <dbReference type="ARBA" id="ARBA00022705"/>
    </source>
</evidence>
<dbReference type="Gene3D" id="3.40.50.300">
    <property type="entry name" value="P-loop containing nucleotide triphosphate hydrolases"/>
    <property type="match status" value="1"/>
</dbReference>
<keyword evidence="12" id="KW-1185">Reference proteome</keyword>
<evidence type="ECO:0000256" key="6">
    <source>
        <dbReference type="ARBA" id="ARBA00022932"/>
    </source>
</evidence>
<dbReference type="GO" id="GO:0006261">
    <property type="term" value="P:DNA-templated DNA replication"/>
    <property type="evidence" value="ECO:0007669"/>
    <property type="project" value="TreeGrafter"/>
</dbReference>
<proteinExistence type="inferred from homology"/>
<dbReference type="AlphaFoldDB" id="A0A6L5X8Z8"/>
<dbReference type="InterPro" id="IPR048466">
    <property type="entry name" value="DNA_pol3_delta-like_C"/>
</dbReference>
<dbReference type="Gene3D" id="1.20.272.10">
    <property type="match status" value="1"/>
</dbReference>
<dbReference type="Pfam" id="PF06144">
    <property type="entry name" value="DNA_pol3_delta"/>
    <property type="match status" value="1"/>
</dbReference>
<dbReference type="GO" id="GO:0003677">
    <property type="term" value="F:DNA binding"/>
    <property type="evidence" value="ECO:0007669"/>
    <property type="project" value="InterPro"/>
</dbReference>
<dbReference type="InterPro" id="IPR010372">
    <property type="entry name" value="DNA_pol3_delta_N"/>
</dbReference>
<evidence type="ECO:0000313" key="12">
    <source>
        <dbReference type="Proteomes" id="UP000481852"/>
    </source>
</evidence>
<evidence type="ECO:0000259" key="9">
    <source>
        <dbReference type="Pfam" id="PF06144"/>
    </source>
</evidence>
<evidence type="ECO:0000256" key="1">
    <source>
        <dbReference type="ARBA" id="ARBA00012417"/>
    </source>
</evidence>
<dbReference type="InterPro" id="IPR027417">
    <property type="entry name" value="P-loop_NTPase"/>
</dbReference>
<keyword evidence="4 11" id="KW-0548">Nucleotidyltransferase</keyword>
<keyword evidence="6" id="KW-0239">DNA-directed DNA polymerase</keyword>
<comment type="similarity">
    <text evidence="7">Belongs to the DNA polymerase HolA subunit family.</text>
</comment>
<dbReference type="SUPFAM" id="SSF52540">
    <property type="entry name" value="P-loop containing nucleoside triphosphate hydrolases"/>
    <property type="match status" value="1"/>
</dbReference>
<dbReference type="Proteomes" id="UP000481852">
    <property type="component" value="Unassembled WGS sequence"/>
</dbReference>
<keyword evidence="3 11" id="KW-0808">Transferase</keyword>
<evidence type="ECO:0000256" key="4">
    <source>
        <dbReference type="ARBA" id="ARBA00022695"/>
    </source>
</evidence>
<dbReference type="GO" id="GO:0003887">
    <property type="term" value="F:DNA-directed DNA polymerase activity"/>
    <property type="evidence" value="ECO:0007669"/>
    <property type="project" value="UniProtKB-KW"/>
</dbReference>
<dbReference type="Pfam" id="PF21694">
    <property type="entry name" value="DNA_pol3_delta_C"/>
    <property type="match status" value="1"/>
</dbReference>
<evidence type="ECO:0000256" key="8">
    <source>
        <dbReference type="ARBA" id="ARBA00049244"/>
    </source>
</evidence>
<dbReference type="RefSeq" id="WP_154527204.1">
    <property type="nucleotide sequence ID" value="NZ_VULZ01000017.1"/>
</dbReference>
<dbReference type="SUPFAM" id="SSF48019">
    <property type="entry name" value="post-AAA+ oligomerization domain-like"/>
    <property type="match status" value="1"/>
</dbReference>
<accession>A0A6L5X8Z8</accession>
<comment type="catalytic activity">
    <reaction evidence="8">
        <text>DNA(n) + a 2'-deoxyribonucleoside 5'-triphosphate = DNA(n+1) + diphosphate</text>
        <dbReference type="Rhea" id="RHEA:22508"/>
        <dbReference type="Rhea" id="RHEA-COMP:17339"/>
        <dbReference type="Rhea" id="RHEA-COMP:17340"/>
        <dbReference type="ChEBI" id="CHEBI:33019"/>
        <dbReference type="ChEBI" id="CHEBI:61560"/>
        <dbReference type="ChEBI" id="CHEBI:173112"/>
        <dbReference type="EC" id="2.7.7.7"/>
    </reaction>
</comment>
<dbReference type="GO" id="GO:0009360">
    <property type="term" value="C:DNA polymerase III complex"/>
    <property type="evidence" value="ECO:0007669"/>
    <property type="project" value="InterPro"/>
</dbReference>
<protein>
    <recommendedName>
        <fullName evidence="2">DNA polymerase III subunit delta</fullName>
        <ecNumber evidence="1">2.7.7.7</ecNumber>
    </recommendedName>
</protein>
<evidence type="ECO:0000256" key="3">
    <source>
        <dbReference type="ARBA" id="ARBA00022679"/>
    </source>
</evidence>
<feature type="domain" description="DNA polymerase III delta subunit-like C-terminal" evidence="10">
    <location>
        <begin position="220"/>
        <end position="341"/>
    </location>
</feature>
<evidence type="ECO:0000256" key="7">
    <source>
        <dbReference type="ARBA" id="ARBA00034754"/>
    </source>
</evidence>
<dbReference type="PANTHER" id="PTHR34388:SF1">
    <property type="entry name" value="DNA POLYMERASE III SUBUNIT DELTA"/>
    <property type="match status" value="1"/>
</dbReference>
<evidence type="ECO:0000313" key="11">
    <source>
        <dbReference type="EMBL" id="MSS15893.1"/>
    </source>
</evidence>
<dbReference type="EC" id="2.7.7.7" evidence="1"/>
<dbReference type="Gene3D" id="1.10.8.60">
    <property type="match status" value="1"/>
</dbReference>
<keyword evidence="5" id="KW-0235">DNA replication</keyword>
<reference evidence="11 12" key="1">
    <citation type="submission" date="2019-08" db="EMBL/GenBank/DDBJ databases">
        <title>In-depth cultivation of the pig gut microbiome towards novel bacterial diversity and tailored functional studies.</title>
        <authorList>
            <person name="Wylensek D."/>
            <person name="Hitch T.C.A."/>
            <person name="Clavel T."/>
        </authorList>
    </citation>
    <scope>NUCLEOTIDE SEQUENCE [LARGE SCALE GENOMIC DNA]</scope>
    <source>
        <strain evidence="11 12">Oil+RF-744-WCA-WT-11</strain>
    </source>
</reference>
<name>A0A6L5X8Z8_9FIRM</name>
<feature type="domain" description="DNA polymerase III delta N-terminal" evidence="9">
    <location>
        <begin position="29"/>
        <end position="146"/>
    </location>
</feature>
<dbReference type="InterPro" id="IPR005790">
    <property type="entry name" value="DNA_polIII_delta"/>
</dbReference>
<dbReference type="NCBIfam" id="TIGR01128">
    <property type="entry name" value="holA"/>
    <property type="match status" value="1"/>
</dbReference>
<organism evidence="11 12">
    <name type="scientific">Porcincola intestinalis</name>
    <dbReference type="NCBI Taxonomy" id="2606632"/>
    <lineage>
        <taxon>Bacteria</taxon>
        <taxon>Bacillati</taxon>
        <taxon>Bacillota</taxon>
        <taxon>Clostridia</taxon>
        <taxon>Lachnospirales</taxon>
        <taxon>Lachnospiraceae</taxon>
        <taxon>Porcincola</taxon>
    </lineage>
</organism>
<evidence type="ECO:0000256" key="2">
    <source>
        <dbReference type="ARBA" id="ARBA00017703"/>
    </source>
</evidence>
<comment type="caution">
    <text evidence="11">The sequence shown here is derived from an EMBL/GenBank/DDBJ whole genome shotgun (WGS) entry which is preliminary data.</text>
</comment>
<dbReference type="PANTHER" id="PTHR34388">
    <property type="entry name" value="DNA POLYMERASE III SUBUNIT DELTA"/>
    <property type="match status" value="1"/>
</dbReference>
<sequence length="349" mass="39747">MAGKQVKQKNEGMARLQSELKEGTFHSVYLFFGEERYLVLKMRDNLVRAAVSPDDTMNLNIHKTAWPDVSKIMDECLAMPFFADRRVVLVQDSGYFTAGKGKDEAEKLTGLLGELPETTILLFVETDVDKRSRLYKAVSKAGLSVEFEHPDEMELARWVVSQLSEYRIRITKGALQMLLERTDADMTMLRAQLDKLAACAGEGGTLSETEVGGLVAERLETKVFDLVDAVGHRDRRGAISRYDELLRMQEEPNRILYFLGRQFNLLYLMKVLSQKGKGTVEMMKVMDLRYSFQIRKLSDQARFFTTEQLRRAVADCTAMEQRFKTGKIDVRLGVELLLVKYSRPGASAR</sequence>
<dbReference type="InterPro" id="IPR008921">
    <property type="entry name" value="DNA_pol3_clamp-load_cplx_C"/>
</dbReference>